<keyword evidence="3" id="KW-1185">Reference proteome</keyword>
<comment type="caution">
    <text evidence="2">The sequence shown here is derived from an EMBL/GenBank/DDBJ whole genome shotgun (WGS) entry which is preliminary data.</text>
</comment>
<dbReference type="Proteomes" id="UP001275084">
    <property type="component" value="Unassembled WGS sequence"/>
</dbReference>
<reference evidence="2" key="2">
    <citation type="submission" date="2023-06" db="EMBL/GenBank/DDBJ databases">
        <authorList>
            <consortium name="Lawrence Berkeley National Laboratory"/>
            <person name="Haridas S."/>
            <person name="Hensen N."/>
            <person name="Bonometti L."/>
            <person name="Westerberg I."/>
            <person name="Brannstrom I.O."/>
            <person name="Guillou S."/>
            <person name="Cros-Aarteil S."/>
            <person name="Calhoun S."/>
            <person name="Kuo A."/>
            <person name="Mondo S."/>
            <person name="Pangilinan J."/>
            <person name="Riley R."/>
            <person name="Labutti K."/>
            <person name="Andreopoulos B."/>
            <person name="Lipzen A."/>
            <person name="Chen C."/>
            <person name="Yanf M."/>
            <person name="Daum C."/>
            <person name="Ng V."/>
            <person name="Clum A."/>
            <person name="Steindorff A."/>
            <person name="Ohm R."/>
            <person name="Martin F."/>
            <person name="Silar P."/>
            <person name="Natvig D."/>
            <person name="Lalanne C."/>
            <person name="Gautier V."/>
            <person name="Ament-Velasquez S.L."/>
            <person name="Kruys A."/>
            <person name="Hutchinson M.I."/>
            <person name="Powell A.J."/>
            <person name="Barry K."/>
            <person name="Miller A.N."/>
            <person name="Grigoriev I.V."/>
            <person name="Debuchy R."/>
            <person name="Gladieux P."/>
            <person name="Thoren M.H."/>
            <person name="Johannesson H."/>
        </authorList>
    </citation>
    <scope>NUCLEOTIDE SEQUENCE</scope>
    <source>
        <strain evidence="2">CBS 955.72</strain>
    </source>
</reference>
<keyword evidence="1" id="KW-0472">Membrane</keyword>
<dbReference type="EMBL" id="JAUIQD010000002">
    <property type="protein sequence ID" value="KAK3359115.1"/>
    <property type="molecule type" value="Genomic_DNA"/>
</dbReference>
<organism evidence="2 3">
    <name type="scientific">Lasiosphaeria hispida</name>
    <dbReference type="NCBI Taxonomy" id="260671"/>
    <lineage>
        <taxon>Eukaryota</taxon>
        <taxon>Fungi</taxon>
        <taxon>Dikarya</taxon>
        <taxon>Ascomycota</taxon>
        <taxon>Pezizomycotina</taxon>
        <taxon>Sordariomycetes</taxon>
        <taxon>Sordariomycetidae</taxon>
        <taxon>Sordariales</taxon>
        <taxon>Lasiosphaeriaceae</taxon>
        <taxon>Lasiosphaeria</taxon>
    </lineage>
</organism>
<evidence type="ECO:0000256" key="1">
    <source>
        <dbReference type="SAM" id="Phobius"/>
    </source>
</evidence>
<keyword evidence="1" id="KW-0812">Transmembrane</keyword>
<sequence>MMFQSALSASKQRETRMAFFRFLVFMLEELILIPLPVLESRLDSWQGDVCFGIEQRPILAFDISMLPLAALNLAIRDRSACFELANSEMLRLSMGGGRMKGAGGVAQ</sequence>
<evidence type="ECO:0000313" key="3">
    <source>
        <dbReference type="Proteomes" id="UP001275084"/>
    </source>
</evidence>
<accession>A0AAJ0HPL8</accession>
<keyword evidence="1" id="KW-1133">Transmembrane helix</keyword>
<proteinExistence type="predicted"/>
<protein>
    <submittedName>
        <fullName evidence="2">Uncharacterized protein</fullName>
    </submittedName>
</protein>
<reference evidence="2" key="1">
    <citation type="journal article" date="2023" name="Mol. Phylogenet. Evol.">
        <title>Genome-scale phylogeny and comparative genomics of the fungal order Sordariales.</title>
        <authorList>
            <person name="Hensen N."/>
            <person name="Bonometti L."/>
            <person name="Westerberg I."/>
            <person name="Brannstrom I.O."/>
            <person name="Guillou S."/>
            <person name="Cros-Aarteil S."/>
            <person name="Calhoun S."/>
            <person name="Haridas S."/>
            <person name="Kuo A."/>
            <person name="Mondo S."/>
            <person name="Pangilinan J."/>
            <person name="Riley R."/>
            <person name="LaButti K."/>
            <person name="Andreopoulos B."/>
            <person name="Lipzen A."/>
            <person name="Chen C."/>
            <person name="Yan M."/>
            <person name="Daum C."/>
            <person name="Ng V."/>
            <person name="Clum A."/>
            <person name="Steindorff A."/>
            <person name="Ohm R.A."/>
            <person name="Martin F."/>
            <person name="Silar P."/>
            <person name="Natvig D.O."/>
            <person name="Lalanne C."/>
            <person name="Gautier V."/>
            <person name="Ament-Velasquez S.L."/>
            <person name="Kruys A."/>
            <person name="Hutchinson M.I."/>
            <person name="Powell A.J."/>
            <person name="Barry K."/>
            <person name="Miller A.N."/>
            <person name="Grigoriev I.V."/>
            <person name="Debuchy R."/>
            <person name="Gladieux P."/>
            <person name="Hiltunen Thoren M."/>
            <person name="Johannesson H."/>
        </authorList>
    </citation>
    <scope>NUCLEOTIDE SEQUENCE</scope>
    <source>
        <strain evidence="2">CBS 955.72</strain>
    </source>
</reference>
<evidence type="ECO:0000313" key="2">
    <source>
        <dbReference type="EMBL" id="KAK3359115.1"/>
    </source>
</evidence>
<feature type="transmembrane region" description="Helical" evidence="1">
    <location>
        <begin position="20"/>
        <end position="38"/>
    </location>
</feature>
<name>A0AAJ0HPL8_9PEZI</name>
<gene>
    <name evidence="2" type="ORF">B0T25DRAFT_87087</name>
</gene>
<dbReference type="AlphaFoldDB" id="A0AAJ0HPL8"/>
<feature type="transmembrane region" description="Helical" evidence="1">
    <location>
        <begin position="58"/>
        <end position="75"/>
    </location>
</feature>